<sequence>MKKLLLILLLPVLIGTGQLAAQVTPATQGVDCGGIATINVAVNGALYYATTTGGLVIRDNGVDKALLVTTQGTLTVRAASGSGEVLISLASNPDVVVGRAAVTINPLPIGDISGTGLSNGISCIASDGTGTYSIPTIPGANYIWRITNGGQHTRILSGANTNTVTVESINEGNSSLTVYVYNDCTAELCAAISRSIRIKKTFTLAPDETFGGPACMDASVLGEDNILVYSVKPYLGLYDTRNDYAWTLSAGLEELYRSADGSSISLRVNDPSVDQEVSIVVGAACNGQSNRLTKILKAPAPAPTFASESFCVSDVTGTQATFAVTNNPDGKFSYNWILPANWTIVSSNGPDKTQVTIQFNNTGPGNITVAASHDGCGTKFSTFGVNRYPAVASPISGATCVAFGAITPLTYSVQGGGSNTYKWEVIPASAAWTVTTGNGASIDIIPAFGNIPASGQVEVRATIEGNCGTAPVVSSLLVNVGPGKPAAITGTACVPFGTGSLTYSITPVLRATGYKWTIPQTWSVTGGTDGTSVTVNTNNTNGQLKVAALGCSVAATSAETTLDVTMGPPLPGNITGLECVAYGTTGMTYNIAPVANATGYEWEVPAGWTKSVSADQLTVTATPTNNTSGDVRVRALGCSSGANSAFKALTVNVGPPQPGTITGPICITSPGGNVVYSVTPVANANGYAWNFPPGWVVDGSSNSASINVTPNSTGGEVGVVALGCNTGTNSAKQAITVTPAPVQPGVISYDVFDGNPSSVNTCIGKGAVQSVTFSIPGQVPGAQNYTWTFPAAWNAPPITTTGLTAQVSTDAATAGEISVVANGSVAGCNSSARTLQVVRGGLEFCVDVFTIPNFKGYAIMEGTVTNGTPVSYAWYIGSVTGTPASTESALFGPAATIGTKTVYVVIVDDGGCTTTLAIPGTVTPTEDICTEGGIMPQSASARVSTSARNIAKQAGLSESESVSGSSLKLFPNPSADDINIVLPDNVASASVTIYNASGTLTKALPGVEKETKLDIRDYPDGTYIVLVRTASGILHNKFVVKH</sequence>
<gene>
    <name evidence="4" type="ORF">KK078_24850</name>
</gene>
<dbReference type="InterPro" id="IPR045829">
    <property type="entry name" value="PKD_6"/>
</dbReference>
<comment type="caution">
    <text evidence="4">The sequence shown here is derived from an EMBL/GenBank/DDBJ whole genome shotgun (WGS) entry which is preliminary data.</text>
</comment>
<keyword evidence="5" id="KW-1185">Reference proteome</keyword>
<dbReference type="NCBIfam" id="TIGR04183">
    <property type="entry name" value="Por_Secre_tail"/>
    <property type="match status" value="1"/>
</dbReference>
<accession>A0AAP2DDR4</accession>
<dbReference type="Proteomes" id="UP001319180">
    <property type="component" value="Unassembled WGS sequence"/>
</dbReference>
<evidence type="ECO:0000259" key="3">
    <source>
        <dbReference type="Pfam" id="PF19408"/>
    </source>
</evidence>
<protein>
    <submittedName>
        <fullName evidence="4">T9SS type A sorting domain-containing protein</fullName>
    </submittedName>
</protein>
<evidence type="ECO:0000256" key="1">
    <source>
        <dbReference type="SAM" id="SignalP"/>
    </source>
</evidence>
<feature type="domain" description="PKD-like" evidence="3">
    <location>
        <begin position="484"/>
        <end position="554"/>
    </location>
</feature>
<dbReference type="InterPro" id="IPR026444">
    <property type="entry name" value="Secre_tail"/>
</dbReference>
<feature type="domain" description="PKD-like" evidence="3">
    <location>
        <begin position="569"/>
        <end position="645"/>
    </location>
</feature>
<name>A0AAP2DDR4_9BACT</name>
<feature type="domain" description="PKD-like" evidence="3">
    <location>
        <begin position="769"/>
        <end position="836"/>
    </location>
</feature>
<keyword evidence="1" id="KW-0732">Signal</keyword>
<dbReference type="RefSeq" id="WP_254093037.1">
    <property type="nucleotide sequence ID" value="NZ_JAHESC010000048.1"/>
</dbReference>
<reference evidence="4 5" key="1">
    <citation type="submission" date="2021-05" db="EMBL/GenBank/DDBJ databases">
        <title>A Polyphasic approach of four new species of the genus Ohtaekwangia: Ohtaekwangia histidinii sp. nov., Ohtaekwangia cretensis sp. nov., Ohtaekwangia indiensis sp. nov., Ohtaekwangia reichenbachii sp. nov. from diverse environment.</title>
        <authorList>
            <person name="Octaviana S."/>
        </authorList>
    </citation>
    <scope>NUCLEOTIDE SEQUENCE [LARGE SCALE GENOMIC DNA]</scope>
    <source>
        <strain evidence="4 5">PWU37</strain>
    </source>
</reference>
<feature type="domain" description="Secretion system C-terminal sorting" evidence="2">
    <location>
        <begin position="969"/>
        <end position="1040"/>
    </location>
</feature>
<evidence type="ECO:0000259" key="2">
    <source>
        <dbReference type="Pfam" id="PF18962"/>
    </source>
</evidence>
<proteinExistence type="predicted"/>
<evidence type="ECO:0000313" key="5">
    <source>
        <dbReference type="Proteomes" id="UP001319180"/>
    </source>
</evidence>
<feature type="signal peptide" evidence="1">
    <location>
        <begin position="1"/>
        <end position="20"/>
    </location>
</feature>
<dbReference type="EMBL" id="JAHESC010000048">
    <property type="protein sequence ID" value="MBT1689814.1"/>
    <property type="molecule type" value="Genomic_DNA"/>
</dbReference>
<evidence type="ECO:0000313" key="4">
    <source>
        <dbReference type="EMBL" id="MBT1689814.1"/>
    </source>
</evidence>
<feature type="domain" description="PKD-like" evidence="3">
    <location>
        <begin position="121"/>
        <end position="186"/>
    </location>
</feature>
<feature type="domain" description="PKD-like" evidence="3">
    <location>
        <begin position="655"/>
        <end position="729"/>
    </location>
</feature>
<dbReference type="Pfam" id="PF19408">
    <property type="entry name" value="PKD_6"/>
    <property type="match status" value="6"/>
</dbReference>
<feature type="domain" description="PKD-like" evidence="3">
    <location>
        <begin position="301"/>
        <end position="379"/>
    </location>
</feature>
<feature type="chain" id="PRO_5042880861" evidence="1">
    <location>
        <begin position="21"/>
        <end position="1042"/>
    </location>
</feature>
<dbReference type="Pfam" id="PF18962">
    <property type="entry name" value="Por_Secre_tail"/>
    <property type="match status" value="1"/>
</dbReference>
<dbReference type="AlphaFoldDB" id="A0AAP2DDR4"/>
<organism evidence="4 5">
    <name type="scientific">Dawidia soli</name>
    <dbReference type="NCBI Taxonomy" id="2782352"/>
    <lineage>
        <taxon>Bacteria</taxon>
        <taxon>Pseudomonadati</taxon>
        <taxon>Bacteroidota</taxon>
        <taxon>Cytophagia</taxon>
        <taxon>Cytophagales</taxon>
        <taxon>Chryseotaleaceae</taxon>
        <taxon>Dawidia</taxon>
    </lineage>
</organism>